<feature type="compositionally biased region" description="Low complexity" evidence="4">
    <location>
        <begin position="556"/>
        <end position="574"/>
    </location>
</feature>
<evidence type="ECO:0000256" key="4">
    <source>
        <dbReference type="SAM" id="MobiDB-lite"/>
    </source>
</evidence>
<protein>
    <submittedName>
        <fullName evidence="5">Uncharacterized protein</fullName>
    </submittedName>
</protein>
<dbReference type="InterPro" id="IPR015943">
    <property type="entry name" value="WD40/YVTN_repeat-like_dom_sf"/>
</dbReference>
<dbReference type="Pfam" id="PF00400">
    <property type="entry name" value="WD40"/>
    <property type="match status" value="1"/>
</dbReference>
<feature type="compositionally biased region" description="Basic and acidic residues" evidence="4">
    <location>
        <begin position="507"/>
        <end position="516"/>
    </location>
</feature>
<evidence type="ECO:0000313" key="6">
    <source>
        <dbReference type="Proteomes" id="UP001244341"/>
    </source>
</evidence>
<feature type="compositionally biased region" description="Low complexity" evidence="4">
    <location>
        <begin position="168"/>
        <end position="192"/>
    </location>
</feature>
<reference evidence="5 6" key="1">
    <citation type="submission" date="2023-05" db="EMBL/GenBank/DDBJ databases">
        <title>A 100% complete, gapless, phased diploid assembly of the Scenedesmus obliquus UTEX 3031 genome.</title>
        <authorList>
            <person name="Biondi T.C."/>
            <person name="Hanschen E.R."/>
            <person name="Kwon T."/>
            <person name="Eng W."/>
            <person name="Kruse C.P.S."/>
            <person name="Koehler S.I."/>
            <person name="Kunde Y."/>
            <person name="Gleasner C.D."/>
            <person name="You Mak K.T."/>
            <person name="Polle J."/>
            <person name="Hovde B.T."/>
            <person name="Starkenburg S.R."/>
        </authorList>
    </citation>
    <scope>NUCLEOTIDE SEQUENCE [LARGE SCALE GENOMIC DNA]</scope>
    <source>
        <strain evidence="5 6">DOE0152z</strain>
    </source>
</reference>
<dbReference type="PROSITE" id="PS50082">
    <property type="entry name" value="WD_REPEATS_2"/>
    <property type="match status" value="1"/>
</dbReference>
<evidence type="ECO:0000313" key="5">
    <source>
        <dbReference type="EMBL" id="WIA23425.1"/>
    </source>
</evidence>
<feature type="region of interest" description="Disordered" evidence="4">
    <location>
        <begin position="485"/>
        <end position="517"/>
    </location>
</feature>
<evidence type="ECO:0000256" key="1">
    <source>
        <dbReference type="ARBA" id="ARBA00022574"/>
    </source>
</evidence>
<name>A0ABY8UQ15_TETOB</name>
<keyword evidence="6" id="KW-1185">Reference proteome</keyword>
<keyword evidence="2" id="KW-0677">Repeat</keyword>
<proteinExistence type="predicted"/>
<feature type="region of interest" description="Disordered" evidence="4">
    <location>
        <begin position="535"/>
        <end position="612"/>
    </location>
</feature>
<feature type="compositionally biased region" description="Acidic residues" evidence="4">
    <location>
        <begin position="628"/>
        <end position="639"/>
    </location>
</feature>
<organism evidence="5 6">
    <name type="scientific">Tetradesmus obliquus</name>
    <name type="common">Green alga</name>
    <name type="synonym">Acutodesmus obliquus</name>
    <dbReference type="NCBI Taxonomy" id="3088"/>
    <lineage>
        <taxon>Eukaryota</taxon>
        <taxon>Viridiplantae</taxon>
        <taxon>Chlorophyta</taxon>
        <taxon>core chlorophytes</taxon>
        <taxon>Chlorophyceae</taxon>
        <taxon>CS clade</taxon>
        <taxon>Sphaeropleales</taxon>
        <taxon>Scenedesmaceae</taxon>
        <taxon>Tetradesmus</taxon>
    </lineage>
</organism>
<feature type="repeat" description="WD" evidence="3">
    <location>
        <begin position="38"/>
        <end position="71"/>
    </location>
</feature>
<dbReference type="Proteomes" id="UP001244341">
    <property type="component" value="Chromosome 16b"/>
</dbReference>
<dbReference type="SUPFAM" id="SSF50978">
    <property type="entry name" value="WD40 repeat-like"/>
    <property type="match status" value="1"/>
</dbReference>
<dbReference type="PANTHER" id="PTHR15574:SF21">
    <property type="entry name" value="DDB1- AND CUL4-ASSOCIATED FACTOR 8"/>
    <property type="match status" value="1"/>
</dbReference>
<sequence>MFNPYYDRELSGCSERHVRRAISSNVQCLQRMCLQRKLEAHAGCVNTVSFDTEGGDVLISGSDDQQILLWDWHRGTVRLRFESGHANNIFQARMLPHSSGSRLITCAADGEVRLVELPEGAGSLSVAKTLLGEHMGRAHKLALDPLNPGCCFYSSGEDGQVVHYDLRCGSGPSQQQQQQQQLSGNSSSSSRRSGSRLKLLLCQGYSKARGPTNRVVGINAIHVNPTRPWQFAVGGSDAWARVYDLRKTRDPPQNPSSSGSSSVTGGRGSDLAAAAAAAAACYGRDRYWIRSNSSSTDATAAGEQQQQQQQQQQQRIGQPTRAEVRYSRVYGLVDEPVARLCPEPLWGSRASGLGGDPSITCVMFSQQGELLASYNDDDIYMFSSQASCGFLDLNSSSSSSSDAAGHVGSNSRATVKGVSYFGESDEYVVSGSDCGHVFVWSKVGGEVVWWAAADEEVVNCLEPHPLLPHVLATSGIEHDIKIWAPTAQQPQPPNPTSIRAAMASNRRGRDTSREVMSEPEQWLLQLLAAQRRRSRATERLRRAEAAAAAGGGGSGRQAAATQQQQHTQPRAAAAGNNPDQDMFAEEDDDDDDNDADADAEEELEELAANPFARLLARPGALRLRFAGDDDDDDADEDDAAAPAAGVGIGGRQRRRRVAGAAAAAGDGAGDGEGGVSSSEEGEGQESDGGGGGDEGDDERPCYVS</sequence>
<dbReference type="SMART" id="SM00320">
    <property type="entry name" value="WD40"/>
    <property type="match status" value="7"/>
</dbReference>
<keyword evidence="1 3" id="KW-0853">WD repeat</keyword>
<evidence type="ECO:0000256" key="3">
    <source>
        <dbReference type="PROSITE-ProRule" id="PRU00221"/>
    </source>
</evidence>
<feature type="region of interest" description="Disordered" evidence="4">
    <location>
        <begin position="293"/>
        <end position="320"/>
    </location>
</feature>
<feature type="compositionally biased region" description="Low complexity" evidence="4">
    <location>
        <begin position="304"/>
        <end position="314"/>
    </location>
</feature>
<dbReference type="InterPro" id="IPR036322">
    <property type="entry name" value="WD40_repeat_dom_sf"/>
</dbReference>
<dbReference type="EMBL" id="CP126223">
    <property type="protein sequence ID" value="WIA23425.1"/>
    <property type="molecule type" value="Genomic_DNA"/>
</dbReference>
<dbReference type="InterPro" id="IPR001680">
    <property type="entry name" value="WD40_rpt"/>
</dbReference>
<accession>A0ABY8UQ15</accession>
<gene>
    <name evidence="5" type="ORF">OEZ85_000180</name>
</gene>
<feature type="region of interest" description="Disordered" evidence="4">
    <location>
        <begin position="247"/>
        <end position="268"/>
    </location>
</feature>
<feature type="compositionally biased region" description="Acidic residues" evidence="4">
    <location>
        <begin position="582"/>
        <end position="605"/>
    </location>
</feature>
<dbReference type="InterPro" id="IPR045151">
    <property type="entry name" value="DCAF8"/>
</dbReference>
<feature type="region of interest" description="Disordered" evidence="4">
    <location>
        <begin position="168"/>
        <end position="194"/>
    </location>
</feature>
<feature type="compositionally biased region" description="Basic and acidic residues" evidence="4">
    <location>
        <begin position="535"/>
        <end position="544"/>
    </location>
</feature>
<evidence type="ECO:0000256" key="2">
    <source>
        <dbReference type="ARBA" id="ARBA00022737"/>
    </source>
</evidence>
<dbReference type="PROSITE" id="PS50294">
    <property type="entry name" value="WD_REPEATS_REGION"/>
    <property type="match status" value="1"/>
</dbReference>
<dbReference type="PANTHER" id="PTHR15574">
    <property type="entry name" value="WD REPEAT DOMAIN-CONTAINING FAMILY"/>
    <property type="match status" value="1"/>
</dbReference>
<dbReference type="Gene3D" id="2.130.10.10">
    <property type="entry name" value="YVTN repeat-like/Quinoprotein amine dehydrogenase"/>
    <property type="match status" value="2"/>
</dbReference>
<feature type="region of interest" description="Disordered" evidence="4">
    <location>
        <begin position="625"/>
        <end position="704"/>
    </location>
</feature>